<comment type="caution">
    <text evidence="1">The sequence shown here is derived from an EMBL/GenBank/DDBJ whole genome shotgun (WGS) entry which is preliminary data.</text>
</comment>
<dbReference type="Proteomes" id="UP000194641">
    <property type="component" value="Unassembled WGS sequence"/>
</dbReference>
<gene>
    <name evidence="1" type="ORF">HK17_01580</name>
</gene>
<name>A0A252AFS0_9PROT</name>
<dbReference type="AlphaFoldDB" id="A0A252AFS0"/>
<accession>A0A252AFS0</accession>
<feature type="non-terminal residue" evidence="1">
    <location>
        <position position="1"/>
    </location>
</feature>
<organism evidence="1 2">
    <name type="scientific">Acetobacter indonesiensis</name>
    <dbReference type="NCBI Taxonomy" id="104101"/>
    <lineage>
        <taxon>Bacteria</taxon>
        <taxon>Pseudomonadati</taxon>
        <taxon>Pseudomonadota</taxon>
        <taxon>Alphaproteobacteria</taxon>
        <taxon>Acetobacterales</taxon>
        <taxon>Acetobacteraceae</taxon>
        <taxon>Acetobacter</taxon>
    </lineage>
</organism>
<dbReference type="EMBL" id="JOPA01000106">
    <property type="protein sequence ID" value="OUI88477.1"/>
    <property type="molecule type" value="Genomic_DNA"/>
</dbReference>
<evidence type="ECO:0000313" key="1">
    <source>
        <dbReference type="EMBL" id="OUI88477.1"/>
    </source>
</evidence>
<evidence type="ECO:0000313" key="2">
    <source>
        <dbReference type="Proteomes" id="UP000194641"/>
    </source>
</evidence>
<dbReference type="RefSeq" id="WP_370684461.1">
    <property type="nucleotide sequence ID" value="NZ_JOPA01000106.1"/>
</dbReference>
<protein>
    <submittedName>
        <fullName evidence="1">Uncharacterized protein</fullName>
    </submittedName>
</protein>
<reference evidence="2" key="1">
    <citation type="submission" date="2014-06" db="EMBL/GenBank/DDBJ databases">
        <authorList>
            <person name="Winans N.J."/>
            <person name="Newell P.D."/>
            <person name="Douglas A.E."/>
        </authorList>
    </citation>
    <scope>NUCLEOTIDE SEQUENCE [LARGE SCALE GENOMIC DNA]</scope>
</reference>
<sequence>NGAATVSYDSTSVKTAVNSIIADLQTVLAYAKRGISGIESTASTADTISKVDTAISAAETVLSLLTALIVSVGVARTAPTPMSEASALAVLGV</sequence>
<proteinExistence type="predicted"/>